<dbReference type="EMBL" id="FOFP01000007">
    <property type="protein sequence ID" value="SEQ58781.1"/>
    <property type="molecule type" value="Genomic_DNA"/>
</dbReference>
<keyword evidence="3" id="KW-1185">Reference proteome</keyword>
<sequence length="30" mass="3279">MKAITELFNDDQQTLALAPPGGRAKYQGED</sequence>
<evidence type="ECO:0000313" key="3">
    <source>
        <dbReference type="Proteomes" id="UP000198512"/>
    </source>
</evidence>
<evidence type="ECO:0000313" key="2">
    <source>
        <dbReference type="EMBL" id="SEQ58781.1"/>
    </source>
</evidence>
<reference evidence="2 3" key="1">
    <citation type="submission" date="2016-10" db="EMBL/GenBank/DDBJ databases">
        <authorList>
            <person name="Varghese N."/>
            <person name="Submissions S."/>
        </authorList>
    </citation>
    <scope>NUCLEOTIDE SEQUENCE [LARGE SCALE GENOMIC DNA]</scope>
    <source>
        <strain evidence="2 3">CIP 109853</strain>
    </source>
</reference>
<gene>
    <name evidence="2" type="ORF">SAMN05216600_107151</name>
</gene>
<evidence type="ECO:0000256" key="1">
    <source>
        <dbReference type="SAM" id="MobiDB-lite"/>
    </source>
</evidence>
<name>A0ABY1BDA6_9PSED</name>
<feature type="region of interest" description="Disordered" evidence="1">
    <location>
        <begin position="1"/>
        <end position="30"/>
    </location>
</feature>
<accession>A0ABY1BDA6</accession>
<organism evidence="2 3">
    <name type="scientific">Pseudomonas cuatrocienegasensis</name>
    <dbReference type="NCBI Taxonomy" id="543360"/>
    <lineage>
        <taxon>Bacteria</taxon>
        <taxon>Pseudomonadati</taxon>
        <taxon>Pseudomonadota</taxon>
        <taxon>Gammaproteobacteria</taxon>
        <taxon>Pseudomonadales</taxon>
        <taxon>Pseudomonadaceae</taxon>
        <taxon>Pseudomonas</taxon>
    </lineage>
</organism>
<dbReference type="Proteomes" id="UP000198512">
    <property type="component" value="Unassembled WGS sequence"/>
</dbReference>
<comment type="caution">
    <text evidence="2">The sequence shown here is derived from an EMBL/GenBank/DDBJ whole genome shotgun (WGS) entry which is preliminary data.</text>
</comment>
<protein>
    <submittedName>
        <fullName evidence="2">Uncharacterized protein</fullName>
    </submittedName>
</protein>
<proteinExistence type="predicted"/>